<dbReference type="Pfam" id="PF04307">
    <property type="entry name" value="YdjM"/>
    <property type="match status" value="1"/>
</dbReference>
<keyword evidence="1" id="KW-0812">Transmembrane</keyword>
<proteinExistence type="predicted"/>
<protein>
    <recommendedName>
        <fullName evidence="3">Metal-dependent hydrolase</fullName>
    </recommendedName>
</protein>
<feature type="transmembrane region" description="Helical" evidence="1">
    <location>
        <begin position="55"/>
        <end position="73"/>
    </location>
</feature>
<evidence type="ECO:0008006" key="3">
    <source>
        <dbReference type="Google" id="ProtNLM"/>
    </source>
</evidence>
<dbReference type="EMBL" id="VSSQ01031744">
    <property type="protein sequence ID" value="MPM82764.1"/>
    <property type="molecule type" value="Genomic_DNA"/>
</dbReference>
<accession>A0A645D0L6</accession>
<dbReference type="AlphaFoldDB" id="A0A645D0L6"/>
<comment type="caution">
    <text evidence="2">The sequence shown here is derived from an EMBL/GenBank/DDBJ whole genome shotgun (WGS) entry which is preliminary data.</text>
</comment>
<keyword evidence="1" id="KW-0472">Membrane</keyword>
<gene>
    <name evidence="2" type="ORF">SDC9_129826</name>
</gene>
<evidence type="ECO:0000313" key="2">
    <source>
        <dbReference type="EMBL" id="MPM82764.1"/>
    </source>
</evidence>
<dbReference type="InterPro" id="IPR007404">
    <property type="entry name" value="YdjM-like"/>
</dbReference>
<feature type="transmembrane region" description="Helical" evidence="1">
    <location>
        <begin position="80"/>
        <end position="98"/>
    </location>
</feature>
<reference evidence="2" key="1">
    <citation type="submission" date="2019-08" db="EMBL/GenBank/DDBJ databases">
        <authorList>
            <person name="Kucharzyk K."/>
            <person name="Murdoch R.W."/>
            <person name="Higgins S."/>
            <person name="Loffler F."/>
        </authorList>
    </citation>
    <scope>NUCLEOTIDE SEQUENCE</scope>
</reference>
<keyword evidence="1" id="KW-1133">Transmembrane helix</keyword>
<name>A0A645D0L6_9ZZZZ</name>
<feature type="transmembrane region" description="Helical" evidence="1">
    <location>
        <begin position="127"/>
        <end position="146"/>
    </location>
</feature>
<organism evidence="2">
    <name type="scientific">bioreactor metagenome</name>
    <dbReference type="NCBI Taxonomy" id="1076179"/>
    <lineage>
        <taxon>unclassified sequences</taxon>
        <taxon>metagenomes</taxon>
        <taxon>ecological metagenomes</taxon>
    </lineage>
</organism>
<sequence>MHVPTHLFSGWIVGNLVPAFGPRERFLCMVAATAPDLDGLTLIAGWECYHDWHHVLLHNLPFAFGLSLLMAWFSKPRLTAFLVYFGLVHLHFLMDALGSGEGWGIDYLRPFCPRTFFADSGWAFDSWQNYLTAFLTIAASIGIVYWKKRTILEYPMPKLDRELTDFFLKLFRHHAGRG</sequence>
<evidence type="ECO:0000256" key="1">
    <source>
        <dbReference type="SAM" id="Phobius"/>
    </source>
</evidence>